<dbReference type="SUPFAM" id="SSF53850">
    <property type="entry name" value="Periplasmic binding protein-like II"/>
    <property type="match status" value="1"/>
</dbReference>
<dbReference type="SMART" id="SM00062">
    <property type="entry name" value="PBPb"/>
    <property type="match status" value="1"/>
</dbReference>
<evidence type="ECO:0000313" key="4">
    <source>
        <dbReference type="Proteomes" id="UP000604475"/>
    </source>
</evidence>
<dbReference type="InterPro" id="IPR001638">
    <property type="entry name" value="Solute-binding_3/MltF_N"/>
</dbReference>
<sequence length="342" mass="35516">MALIVTAAGCGSGSIEAPSSSGNTPTIKIAIGSNALNYVDYWVAEAEGLFKKHNVRVEIVNSNALAVAPALLTSGQIDLLLSAVGQGVAVAATGKPVSIVYNLYNYSPGGAAFVGGSDITSIEQLRDKGSDCKLATTQRGTGAYAFARQLMRAYDLRCQISALATTALAVNSITSGQADAATLAPADAATVVEKGGHYLLNPATITDQEAAKIVPNPFPALAVMGLAPALQAKSREVENFLAALEEALKEASSGDPGEIAQKISTLTYFPGLSTETMTRSLTPTLAGLPTTSEGGQITEGAWSTALKSFQEDFDLPGFDAADPRFAYAKLIDMSYLDRAKKQ</sequence>
<gene>
    <name evidence="3" type="ORF">I7412_40965</name>
</gene>
<dbReference type="RefSeq" id="WP_203002208.1">
    <property type="nucleotide sequence ID" value="NZ_JADWYU010000246.1"/>
</dbReference>
<name>A0A937UTC1_9ACTN</name>
<organism evidence="3 4">
    <name type="scientific">Frankia nepalensis</name>
    <dbReference type="NCBI Taxonomy" id="1836974"/>
    <lineage>
        <taxon>Bacteria</taxon>
        <taxon>Bacillati</taxon>
        <taxon>Actinomycetota</taxon>
        <taxon>Actinomycetes</taxon>
        <taxon>Frankiales</taxon>
        <taxon>Frankiaceae</taxon>
        <taxon>Frankia</taxon>
    </lineage>
</organism>
<feature type="domain" description="Solute-binding protein family 3/N-terminal" evidence="2">
    <location>
        <begin position="26"/>
        <end position="256"/>
    </location>
</feature>
<evidence type="ECO:0000313" key="3">
    <source>
        <dbReference type="EMBL" id="MBL7633422.1"/>
    </source>
</evidence>
<evidence type="ECO:0000259" key="2">
    <source>
        <dbReference type="SMART" id="SM00062"/>
    </source>
</evidence>
<evidence type="ECO:0000256" key="1">
    <source>
        <dbReference type="ARBA" id="ARBA00010742"/>
    </source>
</evidence>
<accession>A0A937UTC1</accession>
<keyword evidence="4" id="KW-1185">Reference proteome</keyword>
<dbReference type="Proteomes" id="UP000604475">
    <property type="component" value="Unassembled WGS sequence"/>
</dbReference>
<dbReference type="InterPro" id="IPR015168">
    <property type="entry name" value="SsuA/THI5"/>
</dbReference>
<dbReference type="Gene3D" id="3.40.190.10">
    <property type="entry name" value="Periplasmic binding protein-like II"/>
    <property type="match status" value="2"/>
</dbReference>
<protein>
    <submittedName>
        <fullName evidence="3">ABC transporter substrate-binding protein</fullName>
    </submittedName>
</protein>
<comment type="similarity">
    <text evidence="1">Belongs to the bacterial solute-binding protein SsuA/TauA family.</text>
</comment>
<dbReference type="AlphaFoldDB" id="A0A937UTC1"/>
<reference evidence="3" key="1">
    <citation type="submission" date="2020-12" db="EMBL/GenBank/DDBJ databases">
        <title>Genomic characterization of non-nitrogen-fixing Frankia strains.</title>
        <authorList>
            <person name="Carlos-Shanley C."/>
            <person name="Guerra T."/>
            <person name="Hahn D."/>
        </authorList>
    </citation>
    <scope>NUCLEOTIDE SEQUENCE</scope>
    <source>
        <strain evidence="3">CN6</strain>
    </source>
</reference>
<comment type="caution">
    <text evidence="3">The sequence shown here is derived from an EMBL/GenBank/DDBJ whole genome shotgun (WGS) entry which is preliminary data.</text>
</comment>
<dbReference type="EMBL" id="JAEACQ010000382">
    <property type="protein sequence ID" value="MBL7633422.1"/>
    <property type="molecule type" value="Genomic_DNA"/>
</dbReference>
<dbReference type="Pfam" id="PF09084">
    <property type="entry name" value="NMT1"/>
    <property type="match status" value="1"/>
</dbReference>
<dbReference type="PANTHER" id="PTHR30024">
    <property type="entry name" value="ALIPHATIC SULFONATES-BINDING PROTEIN-RELATED"/>
    <property type="match status" value="1"/>
</dbReference>
<proteinExistence type="inferred from homology"/>